<gene>
    <name evidence="2" type="ORF">GOP47_0001361</name>
</gene>
<keyword evidence="3" id="KW-1185">Reference proteome</keyword>
<evidence type="ECO:0000256" key="1">
    <source>
        <dbReference type="SAM" id="MobiDB-lite"/>
    </source>
</evidence>
<comment type="caution">
    <text evidence="2">The sequence shown here is derived from an EMBL/GenBank/DDBJ whole genome shotgun (WGS) entry which is preliminary data.</text>
</comment>
<evidence type="ECO:0000313" key="2">
    <source>
        <dbReference type="EMBL" id="KAI5081618.1"/>
    </source>
</evidence>
<protein>
    <submittedName>
        <fullName evidence="2">Uncharacterized protein</fullName>
    </submittedName>
</protein>
<reference evidence="2" key="1">
    <citation type="submission" date="2021-01" db="EMBL/GenBank/DDBJ databases">
        <title>Adiantum capillus-veneris genome.</title>
        <authorList>
            <person name="Fang Y."/>
            <person name="Liao Q."/>
        </authorList>
    </citation>
    <scope>NUCLEOTIDE SEQUENCE</scope>
    <source>
        <strain evidence="2">H3</strain>
        <tissue evidence="2">Leaf</tissue>
    </source>
</reference>
<evidence type="ECO:0000313" key="3">
    <source>
        <dbReference type="Proteomes" id="UP000886520"/>
    </source>
</evidence>
<organism evidence="2 3">
    <name type="scientific">Adiantum capillus-veneris</name>
    <name type="common">Maidenhair fern</name>
    <dbReference type="NCBI Taxonomy" id="13818"/>
    <lineage>
        <taxon>Eukaryota</taxon>
        <taxon>Viridiplantae</taxon>
        <taxon>Streptophyta</taxon>
        <taxon>Embryophyta</taxon>
        <taxon>Tracheophyta</taxon>
        <taxon>Polypodiopsida</taxon>
        <taxon>Polypodiidae</taxon>
        <taxon>Polypodiales</taxon>
        <taxon>Pteridineae</taxon>
        <taxon>Pteridaceae</taxon>
        <taxon>Vittarioideae</taxon>
        <taxon>Adiantum</taxon>
    </lineage>
</organism>
<feature type="compositionally biased region" description="Pro residues" evidence="1">
    <location>
        <begin position="13"/>
        <end position="23"/>
    </location>
</feature>
<dbReference type="Proteomes" id="UP000886520">
    <property type="component" value="Chromosome 2"/>
</dbReference>
<accession>A0A9D4V9J6</accession>
<name>A0A9D4V9J6_ADICA</name>
<dbReference type="EMBL" id="JABFUD020000003">
    <property type="protein sequence ID" value="KAI5081618.1"/>
    <property type="molecule type" value="Genomic_DNA"/>
</dbReference>
<proteinExistence type="predicted"/>
<feature type="region of interest" description="Disordered" evidence="1">
    <location>
        <begin position="1"/>
        <end position="23"/>
    </location>
</feature>
<sequence length="110" mass="12077">MEEEPRARTIVFAPPPPPPPPPLPPQRGFGVGKTLLALGGGILLLVLSRAQRDLRSLSGSIKEAVEESKAGLSLAERAFISMEEEVATRRFTISEFRGDPKKEAVRFWLL</sequence>
<dbReference type="AlphaFoldDB" id="A0A9D4V9J6"/>